<feature type="transmembrane region" description="Helical" evidence="1">
    <location>
        <begin position="84"/>
        <end position="104"/>
    </location>
</feature>
<dbReference type="Proteomes" id="UP000321389">
    <property type="component" value="Chromosome"/>
</dbReference>
<organism evidence="2 3">
    <name type="scientific">Nitratireductor mangrovi</name>
    <dbReference type="NCBI Taxonomy" id="2599600"/>
    <lineage>
        <taxon>Bacteria</taxon>
        <taxon>Pseudomonadati</taxon>
        <taxon>Pseudomonadota</taxon>
        <taxon>Alphaproteobacteria</taxon>
        <taxon>Hyphomicrobiales</taxon>
        <taxon>Phyllobacteriaceae</taxon>
        <taxon>Nitratireductor</taxon>
    </lineage>
</organism>
<feature type="transmembrane region" description="Helical" evidence="1">
    <location>
        <begin position="53"/>
        <end position="77"/>
    </location>
</feature>
<name>A0A5B8KX51_9HYPH</name>
<dbReference type="KEGG" id="niy:FQ775_07015"/>
<dbReference type="Pfam" id="PF13160">
    <property type="entry name" value="DUF3995"/>
    <property type="match status" value="1"/>
</dbReference>
<gene>
    <name evidence="2" type="ORF">FQ775_07015</name>
</gene>
<dbReference type="AlphaFoldDB" id="A0A5B8KX51"/>
<dbReference type="OrthoDB" id="344976at2"/>
<evidence type="ECO:0000313" key="2">
    <source>
        <dbReference type="EMBL" id="QDZ00151.1"/>
    </source>
</evidence>
<evidence type="ECO:0000256" key="1">
    <source>
        <dbReference type="SAM" id="Phobius"/>
    </source>
</evidence>
<keyword evidence="3" id="KW-1185">Reference proteome</keyword>
<dbReference type="RefSeq" id="WP_146298800.1">
    <property type="nucleotide sequence ID" value="NZ_CP042301.2"/>
</dbReference>
<evidence type="ECO:0000313" key="3">
    <source>
        <dbReference type="Proteomes" id="UP000321389"/>
    </source>
</evidence>
<feature type="transmembrane region" description="Helical" evidence="1">
    <location>
        <begin position="124"/>
        <end position="145"/>
    </location>
</feature>
<reference evidence="2" key="1">
    <citation type="submission" date="2020-04" db="EMBL/GenBank/DDBJ databases">
        <title>Nitratireductor sp. nov. isolated from mangrove soil.</title>
        <authorList>
            <person name="Ye Y."/>
        </authorList>
    </citation>
    <scope>NUCLEOTIDE SEQUENCE</scope>
    <source>
        <strain evidence="2">SY7</strain>
    </source>
</reference>
<keyword evidence="1" id="KW-0812">Transmembrane</keyword>
<protein>
    <submittedName>
        <fullName evidence="2">DUF3995 domain-containing protein</fullName>
    </submittedName>
</protein>
<dbReference type="InterPro" id="IPR025058">
    <property type="entry name" value="DUF3995"/>
</dbReference>
<proteinExistence type="predicted"/>
<keyword evidence="1" id="KW-0472">Membrane</keyword>
<sequence length="146" mass="15133">MILIAFALAAVLFAIAALHAYWGIGGVWPGEDERSCARAIAGFKGIERMPSTAASFAVVAALLVAALVALSLAGAVVLPVPSAFAMIAGAGAMLVFLGRGVAGFTPAWRRLTPEQPFATLDVRYYSPLCLAIGAGFLLLIFKGYFA</sequence>
<dbReference type="EMBL" id="CP042301">
    <property type="protein sequence ID" value="QDZ00151.1"/>
    <property type="molecule type" value="Genomic_DNA"/>
</dbReference>
<keyword evidence="1" id="KW-1133">Transmembrane helix</keyword>
<accession>A0A5B8KX51</accession>